<keyword evidence="2 5" id="KW-0808">Transferase</keyword>
<sequence length="286" mass="32905">MDFAGQYCVFSWEDGSYKRFFRLLENGAIQDLFGSQGHDNERFWAVDGEYLVLLSLNRNVTSRFVVQEQTRHSTILAGEVWGGNIRLRIECFPNKSDLFEYKTQFTHAEIVEQGWLEVGAHTYGKPIFVDLYYSSKVKIGDYCSIAGNVKFINANHRIDLVSTYPFYFLRWFYQENTSVYDHFAKGAITVGNDVWIGENAVILSGVTIGDGAIIAANSLVNKDVEPYSIVGGNPAKHIRFRIEDTEQREQMQKIAWWNWSEEKIIENMEWIMSPDIAAFIQKFQAA</sequence>
<proteinExistence type="inferred from homology"/>
<dbReference type="EC" id="2.3.1.-" evidence="5"/>
<evidence type="ECO:0000256" key="2">
    <source>
        <dbReference type="ARBA" id="ARBA00022679"/>
    </source>
</evidence>
<dbReference type="EMBL" id="FXUV01000085">
    <property type="protein sequence ID" value="SMQ13600.1"/>
    <property type="molecule type" value="Genomic_DNA"/>
</dbReference>
<dbReference type="PANTHER" id="PTHR43300">
    <property type="entry name" value="ACETYLTRANSFERASE"/>
    <property type="match status" value="1"/>
</dbReference>
<name>A0A238HII0_9NEIS</name>
<dbReference type="RefSeq" id="WP_095063534.1">
    <property type="nucleotide sequence ID" value="NZ_FXUV02000034.1"/>
</dbReference>
<keyword evidence="7" id="KW-1185">Reference proteome</keyword>
<dbReference type="OrthoDB" id="8612290at2"/>
<evidence type="ECO:0000256" key="1">
    <source>
        <dbReference type="ARBA" id="ARBA00007274"/>
    </source>
</evidence>
<dbReference type="PANTHER" id="PTHR43300:SF11">
    <property type="entry name" value="ACETYLTRANSFERASE RV3034C-RELATED"/>
    <property type="match status" value="1"/>
</dbReference>
<protein>
    <submittedName>
        <fullName evidence="5">Virginiamycin A acetyltransferase</fullName>
        <ecNumber evidence="5">2.3.1.-</ecNumber>
    </submittedName>
</protein>
<dbReference type="AlphaFoldDB" id="A0A238HII0"/>
<evidence type="ECO:0000256" key="4">
    <source>
        <dbReference type="ARBA" id="ARBA00023315"/>
    </source>
</evidence>
<dbReference type="Pfam" id="PF00132">
    <property type="entry name" value="Hexapep"/>
    <property type="match status" value="1"/>
</dbReference>
<dbReference type="Gene3D" id="2.160.10.10">
    <property type="entry name" value="Hexapeptide repeat proteins"/>
    <property type="match status" value="1"/>
</dbReference>
<dbReference type="PROSITE" id="PS00101">
    <property type="entry name" value="HEXAPEP_TRANSFERASES"/>
    <property type="match status" value="1"/>
</dbReference>
<keyword evidence="3" id="KW-0677">Repeat</keyword>
<evidence type="ECO:0000313" key="7">
    <source>
        <dbReference type="Proteomes" id="UP000215450"/>
    </source>
</evidence>
<organism evidence="5">
    <name type="scientific">Kingella negevensis</name>
    <dbReference type="NCBI Taxonomy" id="1522312"/>
    <lineage>
        <taxon>Bacteria</taxon>
        <taxon>Pseudomonadati</taxon>
        <taxon>Pseudomonadota</taxon>
        <taxon>Betaproteobacteria</taxon>
        <taxon>Neisseriales</taxon>
        <taxon>Neisseriaceae</taxon>
        <taxon>Kingella</taxon>
    </lineage>
</organism>
<dbReference type="EMBL" id="FXUV02000034">
    <property type="protein sequence ID" value="SNB75005.1"/>
    <property type="molecule type" value="Genomic_DNA"/>
</dbReference>
<comment type="similarity">
    <text evidence="1">Belongs to the transferase hexapeptide repeat family.</text>
</comment>
<dbReference type="InterPro" id="IPR001451">
    <property type="entry name" value="Hexapep"/>
</dbReference>
<keyword evidence="4 5" id="KW-0012">Acyltransferase</keyword>
<reference evidence="5" key="1">
    <citation type="submission" date="2017-05" db="EMBL/GenBank/DDBJ databases">
        <authorList>
            <person name="Song R."/>
            <person name="Chenine A.L."/>
            <person name="Ruprecht R.M."/>
        </authorList>
    </citation>
    <scope>NUCLEOTIDE SEQUENCE</scope>
    <source>
        <strain evidence="5">Kingella_eburonensis</strain>
    </source>
</reference>
<dbReference type="SUPFAM" id="SSF51161">
    <property type="entry name" value="Trimeric LpxA-like enzymes"/>
    <property type="match status" value="1"/>
</dbReference>
<accession>A0A238HII0</accession>
<dbReference type="InterPro" id="IPR018357">
    <property type="entry name" value="Hexapep_transf_CS"/>
</dbReference>
<evidence type="ECO:0000256" key="3">
    <source>
        <dbReference type="ARBA" id="ARBA00022737"/>
    </source>
</evidence>
<evidence type="ECO:0000313" key="6">
    <source>
        <dbReference type="EMBL" id="SNB75005.1"/>
    </source>
</evidence>
<dbReference type="Proteomes" id="UP000215450">
    <property type="component" value="Unassembled WGS sequence"/>
</dbReference>
<evidence type="ECO:0000313" key="5">
    <source>
        <dbReference type="EMBL" id="SMQ13600.1"/>
    </source>
</evidence>
<dbReference type="InterPro" id="IPR011004">
    <property type="entry name" value="Trimer_LpxA-like_sf"/>
</dbReference>
<reference evidence="6 7" key="2">
    <citation type="submission" date="2017-06" db="EMBL/GenBank/DDBJ databases">
        <authorList>
            <person name="Kim H.J."/>
            <person name="Triplett B.A."/>
        </authorList>
    </citation>
    <scope>NUCLEOTIDE SEQUENCE [LARGE SCALE GENOMIC DNA]</scope>
    <source>
        <strain evidence="6">Kingella_eburonensis</strain>
    </source>
</reference>
<dbReference type="InterPro" id="IPR050179">
    <property type="entry name" value="Trans_hexapeptide_repeat"/>
</dbReference>
<dbReference type="STRING" id="1522312.GCA_900177895_00779"/>
<dbReference type="GO" id="GO:0016746">
    <property type="term" value="F:acyltransferase activity"/>
    <property type="evidence" value="ECO:0007669"/>
    <property type="project" value="UniProtKB-KW"/>
</dbReference>
<gene>
    <name evidence="5" type="primary">vat_2</name>
    <name evidence="5" type="ORF">KEBURONENSIS_00667</name>
    <name evidence="6" type="ORF">KEBURONENSIS_01552</name>
</gene>
<dbReference type="CDD" id="cd03349">
    <property type="entry name" value="LbH_XAT"/>
    <property type="match status" value="1"/>
</dbReference>